<organism evidence="1 2">
    <name type="scientific">Acinetobacter baumannii (strain 1295743)</name>
    <dbReference type="NCBI Taxonomy" id="1310613"/>
    <lineage>
        <taxon>Bacteria</taxon>
        <taxon>Pseudomonadati</taxon>
        <taxon>Pseudomonadota</taxon>
        <taxon>Gammaproteobacteria</taxon>
        <taxon>Moraxellales</taxon>
        <taxon>Moraxellaceae</taxon>
        <taxon>Acinetobacter</taxon>
        <taxon>Acinetobacter calcoaceticus/baumannii complex</taxon>
    </lineage>
</organism>
<comment type="caution">
    <text evidence="1">The sequence shown here is derived from an EMBL/GenBank/DDBJ whole genome shotgun (WGS) entry which is preliminary data.</text>
</comment>
<evidence type="ECO:0000313" key="2">
    <source>
        <dbReference type="Proteomes" id="UP000020595"/>
    </source>
</evidence>
<protein>
    <submittedName>
        <fullName evidence="1">Uncharacterized protein</fullName>
    </submittedName>
</protein>
<accession>A0A009IPH5</accession>
<reference evidence="1 2" key="1">
    <citation type="submission" date="2014-02" db="EMBL/GenBank/DDBJ databases">
        <title>Comparative genomics and transcriptomics to identify genetic mechanisms underlying the emergence of carbapenem resistant Acinetobacter baumannii (CRAb).</title>
        <authorList>
            <person name="Harris A.D."/>
            <person name="Johnson K.J."/>
            <person name="George J."/>
            <person name="Shefchek K."/>
            <person name="Daugherty S.C."/>
            <person name="Parankush S."/>
            <person name="Sadzewicz L."/>
            <person name="Tallon L."/>
            <person name="Sengamalay N."/>
            <person name="Hazen T.H."/>
            <person name="Rasko D.A."/>
        </authorList>
    </citation>
    <scope>NUCLEOTIDE SEQUENCE [LARGE SCALE GENOMIC DNA]</scope>
    <source>
        <strain evidence="1 2">1295743</strain>
    </source>
</reference>
<dbReference type="EMBL" id="JEWH01000022">
    <property type="protein sequence ID" value="EXB05698.1"/>
    <property type="molecule type" value="Genomic_DNA"/>
</dbReference>
<dbReference type="RefSeq" id="WP_000281052.1">
    <property type="nucleotide sequence ID" value="NZ_JEWH01000022.1"/>
</dbReference>
<proteinExistence type="predicted"/>
<dbReference type="AlphaFoldDB" id="A0A009IPH5"/>
<name>A0A009IPH5_ACIB9</name>
<gene>
    <name evidence="1" type="ORF">J512_2020</name>
</gene>
<sequence>MYLLILTLILNGAEVNSVIAGEFKTESACSAERAEIAVEMASNEAHMEKLKGYDKVIMKCVKQEVKLNRPEMPKILWNGKEIS</sequence>
<dbReference type="Proteomes" id="UP000020595">
    <property type="component" value="Unassembled WGS sequence"/>
</dbReference>
<dbReference type="PATRIC" id="fig|1310613.3.peg.1939"/>
<evidence type="ECO:0000313" key="1">
    <source>
        <dbReference type="EMBL" id="EXB05698.1"/>
    </source>
</evidence>